<evidence type="ECO:0000256" key="3">
    <source>
        <dbReference type="ARBA" id="ARBA00022490"/>
    </source>
</evidence>
<evidence type="ECO:0000256" key="6">
    <source>
        <dbReference type="ARBA" id="ARBA00022840"/>
    </source>
</evidence>
<dbReference type="GO" id="GO:0071555">
    <property type="term" value="P:cell wall organization"/>
    <property type="evidence" value="ECO:0007669"/>
    <property type="project" value="UniProtKB-KW"/>
</dbReference>
<dbReference type="InterPro" id="IPR004101">
    <property type="entry name" value="Mur_ligase_C"/>
</dbReference>
<name>A0A178MJZ4_9CHLR</name>
<keyword evidence="7 8" id="KW-0132">Cell division</keyword>
<feature type="binding site" evidence="7">
    <location>
        <begin position="124"/>
        <end position="130"/>
    </location>
    <ligand>
        <name>ATP</name>
        <dbReference type="ChEBI" id="CHEBI:30616"/>
    </ligand>
</feature>
<dbReference type="EMBL" id="LWQS01000021">
    <property type="protein sequence ID" value="OAN49062.1"/>
    <property type="molecule type" value="Genomic_DNA"/>
</dbReference>
<evidence type="ECO:0000256" key="8">
    <source>
        <dbReference type="RuleBase" id="RU003664"/>
    </source>
</evidence>
<keyword evidence="5 7" id="KW-0547">Nucleotide-binding</keyword>
<keyword evidence="3 7" id="KW-0963">Cytoplasm</keyword>
<evidence type="ECO:0000256" key="1">
    <source>
        <dbReference type="ARBA" id="ARBA00004496"/>
    </source>
</evidence>
<dbReference type="SUPFAM" id="SSF51984">
    <property type="entry name" value="MurCD N-terminal domain"/>
    <property type="match status" value="1"/>
</dbReference>
<dbReference type="Proteomes" id="UP000078287">
    <property type="component" value="Unassembled WGS sequence"/>
</dbReference>
<accession>A0A178MJZ4</accession>
<proteinExistence type="inferred from homology"/>
<dbReference type="Pfam" id="PF21799">
    <property type="entry name" value="MurD-like_N"/>
    <property type="match status" value="1"/>
</dbReference>
<comment type="similarity">
    <text evidence="7">Belongs to the MurCDEF family.</text>
</comment>
<dbReference type="PANTHER" id="PTHR43692:SF1">
    <property type="entry name" value="UDP-N-ACETYLMURAMOYLALANINE--D-GLUTAMATE LIGASE"/>
    <property type="match status" value="1"/>
</dbReference>
<dbReference type="UniPathway" id="UPA00219"/>
<keyword evidence="7 8" id="KW-0573">Peptidoglycan synthesis</keyword>
<dbReference type="InterPro" id="IPR005762">
    <property type="entry name" value="MurD"/>
</dbReference>
<protein>
    <recommendedName>
        <fullName evidence="7 8">UDP-N-acetylmuramoylalanine--D-glutamate ligase</fullName>
        <ecNumber evidence="7 8">6.3.2.9</ecNumber>
    </recommendedName>
    <alternativeName>
        <fullName evidence="7">D-glutamic acid-adding enzyme</fullName>
    </alternativeName>
    <alternativeName>
        <fullName evidence="7">UDP-N-acetylmuramoyl-L-alanyl-D-glutamate synthetase</fullName>
    </alternativeName>
</protein>
<gene>
    <name evidence="7" type="primary">murD</name>
    <name evidence="11" type="ORF">A6A03_07080</name>
</gene>
<keyword evidence="7 8" id="KW-0133">Cell shape</keyword>
<dbReference type="EC" id="6.3.2.9" evidence="7 8"/>
<comment type="function">
    <text evidence="7 8">Cell wall formation. Catalyzes the addition of glutamate to the nucleotide precursor UDP-N-acetylmuramoyl-L-alanine (UMA).</text>
</comment>
<comment type="subcellular location">
    <subcellularLocation>
        <location evidence="1 7 8">Cytoplasm</location>
    </subcellularLocation>
</comment>
<dbReference type="OrthoDB" id="9809796at2"/>
<evidence type="ECO:0000256" key="7">
    <source>
        <dbReference type="HAMAP-Rule" id="MF_00639"/>
    </source>
</evidence>
<dbReference type="GO" id="GO:0051301">
    <property type="term" value="P:cell division"/>
    <property type="evidence" value="ECO:0007669"/>
    <property type="project" value="UniProtKB-KW"/>
</dbReference>
<organism evidence="11 12">
    <name type="scientific">Chloroflexus islandicus</name>
    <dbReference type="NCBI Taxonomy" id="1707952"/>
    <lineage>
        <taxon>Bacteria</taxon>
        <taxon>Bacillati</taxon>
        <taxon>Chloroflexota</taxon>
        <taxon>Chloroflexia</taxon>
        <taxon>Chloroflexales</taxon>
        <taxon>Chloroflexineae</taxon>
        <taxon>Chloroflexaceae</taxon>
        <taxon>Chloroflexus</taxon>
    </lineage>
</organism>
<dbReference type="GO" id="GO:0005524">
    <property type="term" value="F:ATP binding"/>
    <property type="evidence" value="ECO:0007669"/>
    <property type="project" value="UniProtKB-UniRule"/>
</dbReference>
<keyword evidence="4 7" id="KW-0436">Ligase</keyword>
<evidence type="ECO:0000256" key="4">
    <source>
        <dbReference type="ARBA" id="ARBA00022598"/>
    </source>
</evidence>
<keyword evidence="12" id="KW-1185">Reference proteome</keyword>
<dbReference type="Gene3D" id="3.40.1190.10">
    <property type="entry name" value="Mur-like, catalytic domain"/>
    <property type="match status" value="1"/>
</dbReference>
<comment type="catalytic activity">
    <reaction evidence="7 8">
        <text>UDP-N-acetyl-alpha-D-muramoyl-L-alanine + D-glutamate + ATP = UDP-N-acetyl-alpha-D-muramoyl-L-alanyl-D-glutamate + ADP + phosphate + H(+)</text>
        <dbReference type="Rhea" id="RHEA:16429"/>
        <dbReference type="ChEBI" id="CHEBI:15378"/>
        <dbReference type="ChEBI" id="CHEBI:29986"/>
        <dbReference type="ChEBI" id="CHEBI:30616"/>
        <dbReference type="ChEBI" id="CHEBI:43474"/>
        <dbReference type="ChEBI" id="CHEBI:83898"/>
        <dbReference type="ChEBI" id="CHEBI:83900"/>
        <dbReference type="ChEBI" id="CHEBI:456216"/>
        <dbReference type="EC" id="6.3.2.9"/>
    </reaction>
</comment>
<dbReference type="InterPro" id="IPR036615">
    <property type="entry name" value="Mur_ligase_C_dom_sf"/>
</dbReference>
<reference evidence="11 12" key="1">
    <citation type="submission" date="2016-04" db="EMBL/GenBank/DDBJ databases">
        <title>Chloroflexus islandicus sp. nov., a thermophilic filamentous anoxygenic phototrophic bacterium from geyser Strokkur (Iceland).</title>
        <authorList>
            <person name="Gaisin V.A."/>
            <person name="Kalashnikov A.M."/>
            <person name="Sukhacheva M.V."/>
            <person name="Grouzdev D.S."/>
            <person name="Ivanov T.M."/>
            <person name="Kuznetsov B."/>
            <person name="Gorlenko V.M."/>
        </authorList>
    </citation>
    <scope>NUCLEOTIDE SEQUENCE [LARGE SCALE GENOMIC DNA]</scope>
    <source>
        <strain evidence="12">isl-2</strain>
    </source>
</reference>
<dbReference type="STRING" id="1707952.A6A03_07080"/>
<dbReference type="AlphaFoldDB" id="A0A178MJZ4"/>
<dbReference type="SUPFAM" id="SSF53244">
    <property type="entry name" value="MurD-like peptide ligases, peptide-binding domain"/>
    <property type="match status" value="1"/>
</dbReference>
<evidence type="ECO:0000313" key="12">
    <source>
        <dbReference type="Proteomes" id="UP000078287"/>
    </source>
</evidence>
<dbReference type="HAMAP" id="MF_00639">
    <property type="entry name" value="MurD"/>
    <property type="match status" value="1"/>
</dbReference>
<keyword evidence="7 8" id="KW-0131">Cell cycle</keyword>
<dbReference type="PANTHER" id="PTHR43692">
    <property type="entry name" value="UDP-N-ACETYLMURAMOYLALANINE--D-GLUTAMATE LIGASE"/>
    <property type="match status" value="1"/>
</dbReference>
<dbReference type="InterPro" id="IPR036565">
    <property type="entry name" value="Mur-like_cat_sf"/>
</dbReference>
<dbReference type="GO" id="GO:0005737">
    <property type="term" value="C:cytoplasm"/>
    <property type="evidence" value="ECO:0007669"/>
    <property type="project" value="UniProtKB-SubCell"/>
</dbReference>
<dbReference type="NCBIfam" id="TIGR01087">
    <property type="entry name" value="murD"/>
    <property type="match status" value="1"/>
</dbReference>
<dbReference type="Pfam" id="PF08245">
    <property type="entry name" value="Mur_ligase_M"/>
    <property type="match status" value="1"/>
</dbReference>
<sequence>MVVVAGKRVLVMGLGVHGGGLGVARWLLRHGAEVTVTDLAPAEALAEPIARLDAFAAELGTHVRYTLGEHRAEDIRAAEMLVVNPAVRPDSPWLALARSGGVPIETEMTLFFRACPGPILGVTGTKGKTTTTLLLAAMIRQRYPDTVAAGNLRVSALEALDQIGPQTPVVLELSSFQLERLGEARLSPAYALLTNLGNDHLNWHGSLAAYANAKRQIMAHQGPDGVAVLPPEQAREWGGGRQGVISYSLTDPAADATVTADGAFRYRDVILFHRSDLRLPGEHNAANALAAATLAYRFGIDPAAIVAALHTVSGVEHRLELVATIDGVRYINDTTATNPAATAVALATVPGPIVLLAGGADKNLDLAALAGTIAQGAAAVVLLAGSATPTLQALVQAQAPSLPVVGPFDDLRIAVAQARMLAQPGGAVLLSPGCASFGMFRNEFHRGEAFRQIVRELAAVRAGEQAHGTPAQ</sequence>
<comment type="pathway">
    <text evidence="2 7 8">Cell wall biogenesis; peptidoglycan biosynthesis.</text>
</comment>
<evidence type="ECO:0000259" key="9">
    <source>
        <dbReference type="Pfam" id="PF02875"/>
    </source>
</evidence>
<feature type="domain" description="Mur ligase C-terminal" evidence="9">
    <location>
        <begin position="317"/>
        <end position="432"/>
    </location>
</feature>
<evidence type="ECO:0000256" key="2">
    <source>
        <dbReference type="ARBA" id="ARBA00004752"/>
    </source>
</evidence>
<evidence type="ECO:0000256" key="5">
    <source>
        <dbReference type="ARBA" id="ARBA00022741"/>
    </source>
</evidence>
<evidence type="ECO:0000259" key="10">
    <source>
        <dbReference type="Pfam" id="PF08245"/>
    </source>
</evidence>
<feature type="domain" description="Mur ligase central" evidence="10">
    <location>
        <begin position="122"/>
        <end position="294"/>
    </location>
</feature>
<comment type="caution">
    <text evidence="11">The sequence shown here is derived from an EMBL/GenBank/DDBJ whole genome shotgun (WGS) entry which is preliminary data.</text>
</comment>
<evidence type="ECO:0000313" key="11">
    <source>
        <dbReference type="EMBL" id="OAN49062.1"/>
    </source>
</evidence>
<dbReference type="SUPFAM" id="SSF53623">
    <property type="entry name" value="MurD-like peptide ligases, catalytic domain"/>
    <property type="match status" value="1"/>
</dbReference>
<dbReference type="GO" id="GO:0008764">
    <property type="term" value="F:UDP-N-acetylmuramoylalanine-D-glutamate ligase activity"/>
    <property type="evidence" value="ECO:0007669"/>
    <property type="project" value="UniProtKB-UniRule"/>
</dbReference>
<dbReference type="InterPro" id="IPR013221">
    <property type="entry name" value="Mur_ligase_cen"/>
</dbReference>
<dbReference type="Pfam" id="PF02875">
    <property type="entry name" value="Mur_ligase_C"/>
    <property type="match status" value="1"/>
</dbReference>
<dbReference type="Gene3D" id="3.90.190.20">
    <property type="entry name" value="Mur ligase, C-terminal domain"/>
    <property type="match status" value="1"/>
</dbReference>
<dbReference type="GO" id="GO:0009252">
    <property type="term" value="P:peptidoglycan biosynthetic process"/>
    <property type="evidence" value="ECO:0007669"/>
    <property type="project" value="UniProtKB-UniRule"/>
</dbReference>
<keyword evidence="7 8" id="KW-0961">Cell wall biogenesis/degradation</keyword>
<dbReference type="GO" id="GO:0008360">
    <property type="term" value="P:regulation of cell shape"/>
    <property type="evidence" value="ECO:0007669"/>
    <property type="project" value="UniProtKB-KW"/>
</dbReference>
<keyword evidence="6 7" id="KW-0067">ATP-binding</keyword>
<dbReference type="Gene3D" id="3.40.50.720">
    <property type="entry name" value="NAD(P)-binding Rossmann-like Domain"/>
    <property type="match status" value="1"/>
</dbReference>
<dbReference type="RefSeq" id="WP_066782648.1">
    <property type="nucleotide sequence ID" value="NZ_LWQS01000021.1"/>
</dbReference>